<evidence type="ECO:0000313" key="4">
    <source>
        <dbReference type="Proteomes" id="UP000321548"/>
    </source>
</evidence>
<evidence type="ECO:0000313" key="3">
    <source>
        <dbReference type="EMBL" id="TXL68724.1"/>
    </source>
</evidence>
<dbReference type="OrthoDB" id="8929815at2"/>
<comment type="caution">
    <text evidence="3">The sequence shown here is derived from an EMBL/GenBank/DDBJ whole genome shotgun (WGS) entry which is preliminary data.</text>
</comment>
<organism evidence="3 4">
    <name type="scientific">Zeimonas arvi</name>
    <dbReference type="NCBI Taxonomy" id="2498847"/>
    <lineage>
        <taxon>Bacteria</taxon>
        <taxon>Pseudomonadati</taxon>
        <taxon>Pseudomonadota</taxon>
        <taxon>Betaproteobacteria</taxon>
        <taxon>Burkholderiales</taxon>
        <taxon>Burkholderiaceae</taxon>
        <taxon>Zeimonas</taxon>
    </lineage>
</organism>
<feature type="domain" description="Type IV pilin Tt1218-like" evidence="2">
    <location>
        <begin position="42"/>
        <end position="94"/>
    </location>
</feature>
<keyword evidence="1" id="KW-0812">Transmembrane</keyword>
<proteinExistence type="predicted"/>
<accession>A0A5C8P6P7</accession>
<dbReference type="EMBL" id="VDUY01000001">
    <property type="protein sequence ID" value="TXL68724.1"/>
    <property type="molecule type" value="Genomic_DNA"/>
</dbReference>
<dbReference type="AlphaFoldDB" id="A0A5C8P6P7"/>
<protein>
    <submittedName>
        <fullName evidence="3">Type IV pilus modification protein PilV</fullName>
    </submittedName>
</protein>
<reference evidence="3 4" key="1">
    <citation type="submission" date="2019-06" db="EMBL/GenBank/DDBJ databases">
        <title>Quisquiliibacterium sp. nov., isolated from a maize field.</title>
        <authorList>
            <person name="Lin S.-Y."/>
            <person name="Tsai C.-F."/>
            <person name="Young C.-C."/>
        </authorList>
    </citation>
    <scope>NUCLEOTIDE SEQUENCE [LARGE SCALE GENOMIC DNA]</scope>
    <source>
        <strain evidence="3 4">CC-CFT501</strain>
    </source>
</reference>
<keyword evidence="1" id="KW-1133">Transmembrane helix</keyword>
<name>A0A5C8P6P7_9BURK</name>
<gene>
    <name evidence="3" type="ORF">FHP08_03330</name>
</gene>
<dbReference type="InterPro" id="IPR012902">
    <property type="entry name" value="N_methyl_site"/>
</dbReference>
<evidence type="ECO:0000259" key="2">
    <source>
        <dbReference type="Pfam" id="PF22150"/>
    </source>
</evidence>
<feature type="transmembrane region" description="Helical" evidence="1">
    <location>
        <begin position="21"/>
        <end position="42"/>
    </location>
</feature>
<keyword evidence="4" id="KW-1185">Reference proteome</keyword>
<sequence>MRARRIAPDAGAASTRQGGFALLEVLIAIVVSVVGILGLIGMQARSYQVEAESYQRSQALALLEDIASRINANRANAVSYLGADIGTGTVADCTLAVDAVARDLCEIGNNLRGAGETAGGAAVGAMTQARACITSPAVDTYVIAVVWAGVVPSGPPNTACGANQYGDEGLRRAVTTVVVVPDLGA</sequence>
<dbReference type="Pfam" id="PF07963">
    <property type="entry name" value="N_methyl"/>
    <property type="match status" value="1"/>
</dbReference>
<dbReference type="Proteomes" id="UP000321548">
    <property type="component" value="Unassembled WGS sequence"/>
</dbReference>
<dbReference type="InterPro" id="IPR054402">
    <property type="entry name" value="Tt1218-like_dom"/>
</dbReference>
<dbReference type="Pfam" id="PF22150">
    <property type="entry name" value="Tt1218-like"/>
    <property type="match status" value="1"/>
</dbReference>
<keyword evidence="1" id="KW-0472">Membrane</keyword>
<dbReference type="RefSeq" id="WP_147702860.1">
    <property type="nucleotide sequence ID" value="NZ_VDUY01000001.1"/>
</dbReference>
<evidence type="ECO:0000256" key="1">
    <source>
        <dbReference type="SAM" id="Phobius"/>
    </source>
</evidence>